<dbReference type="Proteomes" id="UP000824533">
    <property type="component" value="Linkage Group LG15"/>
</dbReference>
<comment type="caution">
    <text evidence="1">The sequence shown here is derived from an EMBL/GenBank/DDBJ whole genome shotgun (WGS) entry which is preliminary data.</text>
</comment>
<name>A0ACC1CVZ9_9NEOP</name>
<evidence type="ECO:0000313" key="2">
    <source>
        <dbReference type="Proteomes" id="UP000824533"/>
    </source>
</evidence>
<reference evidence="1 2" key="1">
    <citation type="journal article" date="2021" name="Front. Genet.">
        <title>Chromosome-Level Genome Assembly Reveals Significant Gene Expansion in the Toll and IMD Signaling Pathways of Dendrolimus kikuchii.</title>
        <authorList>
            <person name="Zhou J."/>
            <person name="Wu P."/>
            <person name="Xiong Z."/>
            <person name="Liu N."/>
            <person name="Zhao N."/>
            <person name="Ji M."/>
            <person name="Qiu Y."/>
            <person name="Yang B."/>
        </authorList>
    </citation>
    <scope>NUCLEOTIDE SEQUENCE [LARGE SCALE GENOMIC DNA]</scope>
    <source>
        <strain evidence="1">Ann1</strain>
    </source>
</reference>
<protein>
    <submittedName>
        <fullName evidence="1">Uncharacterized protein</fullName>
    </submittedName>
</protein>
<evidence type="ECO:0000313" key="1">
    <source>
        <dbReference type="EMBL" id="KAJ0175830.1"/>
    </source>
</evidence>
<proteinExistence type="predicted"/>
<sequence>MILKCLLIVCYFAIIFAQMDSNDDYVDSVIDMLLNGDNVDFSVTQNEENDEGEQPVLAEGIWKCGECSNINESKLVYSEDNEVDSDMMNDDSVDVQIGLTLDDMRCITVSSAVPGVVRRVSGSCNGTTVTLNVAMVPHFTIKVYKTIISTLTRKMVVMKNEPKYSSIANFYAGKSVFITGGTGFLGRILIEKLLYSCPGINKIFVLAREKKGIKADQRVASIINNPLFTRLNEERSEDLKKLVIISGDITQTNLGISPENEALLLETVSIVYHSAATVKFNEPLKDALKTNVEGTEKVLNLCKRMKKIEILVHVSTAYANCNINNIEEMIYPAPADLNIVYNHLKQNEGSIETTELLMTPILKGPVEGWIDNWYGATGLCVAFAKGLNRAICGHPDNILDMIPADYVSNSCIVAAARHSRSNAISIYNCCSSSSNPVTLQEFIGTFVKQAIEQKCYIVPFPRLYIITKYKILVTLIATVFQIIPAYVLDFIRRLRGKSPRYVNLQSKITLIREALEFFSSHSWIIKNGQVRKLHSSLSNTDKLIFPMDPNDINWKTYLARYFNGVIVEKLLYSCSEIDKIYLLVREKNNDNINRRIENMLDTTLFNRLIEEKPAALKKIIPIGGDLTAANLGVSTSDQELLKENVSIVIHSGATVRFIDHLQTTMNINFGGTQKMLELSKKMKKLEAFVYVSTAFLHPAKKVLEEIVYPAPAEVDETYKFIKNYGHIEKETKRFLMTPIKDGPVTGWLENWRGITGLLDNMAKGWNRVTLGKGHYVPDIVPVDYVSNLIIVAAAKFDRSKIVPVYNSCSSSTNPISWEEIYALFIEEGKKRGYNHIPYPFTLYSNSEAVVKWLTNLLQYIPAYIADLGLKMIGKKPKYVNLQSKITLIREALEFFSSHSWIIKNGQVRKLHSSLSNTDKLIFPMDPNDINWKTYLARYFNGVRKYLEKIE</sequence>
<gene>
    <name evidence="1" type="ORF">K1T71_008989</name>
</gene>
<dbReference type="EMBL" id="CM034401">
    <property type="protein sequence ID" value="KAJ0175830.1"/>
    <property type="molecule type" value="Genomic_DNA"/>
</dbReference>
<keyword evidence="2" id="KW-1185">Reference proteome</keyword>
<organism evidence="1 2">
    <name type="scientific">Dendrolimus kikuchii</name>
    <dbReference type="NCBI Taxonomy" id="765133"/>
    <lineage>
        <taxon>Eukaryota</taxon>
        <taxon>Metazoa</taxon>
        <taxon>Ecdysozoa</taxon>
        <taxon>Arthropoda</taxon>
        <taxon>Hexapoda</taxon>
        <taxon>Insecta</taxon>
        <taxon>Pterygota</taxon>
        <taxon>Neoptera</taxon>
        <taxon>Endopterygota</taxon>
        <taxon>Lepidoptera</taxon>
        <taxon>Glossata</taxon>
        <taxon>Ditrysia</taxon>
        <taxon>Bombycoidea</taxon>
        <taxon>Lasiocampidae</taxon>
        <taxon>Dendrolimus</taxon>
    </lineage>
</organism>
<accession>A0ACC1CVZ9</accession>